<dbReference type="Proteomes" id="UP000515856">
    <property type="component" value="Chromosome"/>
</dbReference>
<evidence type="ECO:0000259" key="2">
    <source>
        <dbReference type="Pfam" id="PF10400"/>
    </source>
</evidence>
<dbReference type="SUPFAM" id="SSF46785">
    <property type="entry name" value="Winged helix' DNA-binding domain"/>
    <property type="match status" value="1"/>
</dbReference>
<dbReference type="PANTHER" id="PTHR43252:SF6">
    <property type="entry name" value="NEGATIVE TRANSCRIPTION REGULATOR PADR"/>
    <property type="match status" value="1"/>
</dbReference>
<reference evidence="3 4" key="1">
    <citation type="submission" date="2020-08" db="EMBL/GenBank/DDBJ databases">
        <authorList>
            <person name="Liu C."/>
            <person name="Sun Q."/>
        </authorList>
    </citation>
    <scope>NUCLEOTIDE SEQUENCE [LARGE SCALE GENOMIC DNA]</scope>
    <source>
        <strain evidence="3 4">NSJ-61</strain>
    </source>
</reference>
<name>A0A7G9GRE7_9FIRM</name>
<protein>
    <submittedName>
        <fullName evidence="3">PadR family transcriptional regulator</fullName>
    </submittedName>
</protein>
<dbReference type="Pfam" id="PF10400">
    <property type="entry name" value="Vir_act_alpha_C"/>
    <property type="match status" value="1"/>
</dbReference>
<dbReference type="KEGG" id="ehn:H9Q80_05355"/>
<organism evidence="3 4">
    <name type="scientific">[Eubacterium] hominis</name>
    <dbReference type="NCBI Taxonomy" id="2764325"/>
    <lineage>
        <taxon>Bacteria</taxon>
        <taxon>Bacillati</taxon>
        <taxon>Bacillota</taxon>
        <taxon>Erysipelotrichia</taxon>
        <taxon>Erysipelotrichales</taxon>
        <taxon>Erysipelotrichaceae</taxon>
        <taxon>Amedibacillus</taxon>
    </lineage>
</organism>
<dbReference type="EMBL" id="CP060636">
    <property type="protein sequence ID" value="QNM13379.1"/>
    <property type="molecule type" value="Genomic_DNA"/>
</dbReference>
<dbReference type="AlphaFoldDB" id="A0A7G9GRE7"/>
<gene>
    <name evidence="3" type="ORF">H9Q80_05355</name>
</gene>
<dbReference type="Gene3D" id="6.10.140.190">
    <property type="match status" value="1"/>
</dbReference>
<feature type="domain" description="Transcription regulator PadR C-terminal" evidence="2">
    <location>
        <begin position="95"/>
        <end position="180"/>
    </location>
</feature>
<dbReference type="RefSeq" id="WP_117454492.1">
    <property type="nucleotide sequence ID" value="NZ_CP060636.1"/>
</dbReference>
<dbReference type="InterPro" id="IPR036390">
    <property type="entry name" value="WH_DNA-bd_sf"/>
</dbReference>
<dbReference type="Pfam" id="PF03551">
    <property type="entry name" value="PadR"/>
    <property type="match status" value="1"/>
</dbReference>
<dbReference type="PANTHER" id="PTHR43252">
    <property type="entry name" value="TRANSCRIPTIONAL REGULATOR YQJI"/>
    <property type="match status" value="1"/>
</dbReference>
<dbReference type="InterPro" id="IPR036388">
    <property type="entry name" value="WH-like_DNA-bd_sf"/>
</dbReference>
<evidence type="ECO:0000313" key="4">
    <source>
        <dbReference type="Proteomes" id="UP000515856"/>
    </source>
</evidence>
<dbReference type="InterPro" id="IPR018309">
    <property type="entry name" value="Tscrpt_reg_PadR_C"/>
</dbReference>
<dbReference type="Gene3D" id="1.10.10.10">
    <property type="entry name" value="Winged helix-like DNA-binding domain superfamily/Winged helix DNA-binding domain"/>
    <property type="match status" value="1"/>
</dbReference>
<accession>A0A7G9GRE7</accession>
<keyword evidence="4" id="KW-1185">Reference proteome</keyword>
<proteinExistence type="predicted"/>
<evidence type="ECO:0000313" key="3">
    <source>
        <dbReference type="EMBL" id="QNM13379.1"/>
    </source>
</evidence>
<sequence>MPLKHAILGLLNYHDMTGYDINRYFKSSIAFFWHAQTSQIYKELNNCLKENWVENDIIYQSDKPNKKVYHITEEGRLELHKWLADADLSEVMKYKNPLLIKVFFSSNIDIDQTMRMLEKYKQECSAIIDGMNEDIAKLPEFEAYAQKENESFYWGMTMTYGFMYYQNEIKWANWCIDKLKEKI</sequence>
<dbReference type="InterPro" id="IPR005149">
    <property type="entry name" value="Tscrpt_reg_PadR_N"/>
</dbReference>
<feature type="domain" description="Transcription regulator PadR N-terminal" evidence="1">
    <location>
        <begin position="7"/>
        <end position="80"/>
    </location>
</feature>
<evidence type="ECO:0000259" key="1">
    <source>
        <dbReference type="Pfam" id="PF03551"/>
    </source>
</evidence>